<name>A0AAV4NMT1_CAEEX</name>
<dbReference type="Proteomes" id="UP001054945">
    <property type="component" value="Unassembled WGS sequence"/>
</dbReference>
<sequence>VLIRNIIVTFQEHVQLSGWTENAEILLIWGHGVNTASEWPYWNASEDSRQQQYEGSAGHLQDVQIGAEGEVEMKGKGKQTTYWLLGEDRDLDSTPDPKDLAKETNI</sequence>
<dbReference type="EMBL" id="BPLR01003537">
    <property type="protein sequence ID" value="GIX85669.1"/>
    <property type="molecule type" value="Genomic_DNA"/>
</dbReference>
<evidence type="ECO:0000313" key="2">
    <source>
        <dbReference type="EMBL" id="GIX85669.1"/>
    </source>
</evidence>
<evidence type="ECO:0000313" key="3">
    <source>
        <dbReference type="Proteomes" id="UP001054945"/>
    </source>
</evidence>
<organism evidence="2 3">
    <name type="scientific">Caerostris extrusa</name>
    <name type="common">Bark spider</name>
    <name type="synonym">Caerostris bankana</name>
    <dbReference type="NCBI Taxonomy" id="172846"/>
    <lineage>
        <taxon>Eukaryota</taxon>
        <taxon>Metazoa</taxon>
        <taxon>Ecdysozoa</taxon>
        <taxon>Arthropoda</taxon>
        <taxon>Chelicerata</taxon>
        <taxon>Arachnida</taxon>
        <taxon>Araneae</taxon>
        <taxon>Araneomorphae</taxon>
        <taxon>Entelegynae</taxon>
        <taxon>Araneoidea</taxon>
        <taxon>Araneidae</taxon>
        <taxon>Caerostris</taxon>
    </lineage>
</organism>
<feature type="region of interest" description="Disordered" evidence="1">
    <location>
        <begin position="86"/>
        <end position="106"/>
    </location>
</feature>
<keyword evidence="3" id="KW-1185">Reference proteome</keyword>
<evidence type="ECO:0000256" key="1">
    <source>
        <dbReference type="SAM" id="MobiDB-lite"/>
    </source>
</evidence>
<comment type="caution">
    <text evidence="2">The sequence shown here is derived from an EMBL/GenBank/DDBJ whole genome shotgun (WGS) entry which is preliminary data.</text>
</comment>
<gene>
    <name evidence="2" type="ORF">CEXT_463171</name>
</gene>
<accession>A0AAV4NMT1</accession>
<feature type="non-terminal residue" evidence="2">
    <location>
        <position position="1"/>
    </location>
</feature>
<reference evidence="2 3" key="1">
    <citation type="submission" date="2021-06" db="EMBL/GenBank/DDBJ databases">
        <title>Caerostris extrusa draft genome.</title>
        <authorList>
            <person name="Kono N."/>
            <person name="Arakawa K."/>
        </authorList>
    </citation>
    <scope>NUCLEOTIDE SEQUENCE [LARGE SCALE GENOMIC DNA]</scope>
</reference>
<dbReference type="AlphaFoldDB" id="A0AAV4NMT1"/>
<proteinExistence type="predicted"/>
<protein>
    <submittedName>
        <fullName evidence="2">Uncharacterized protein</fullName>
    </submittedName>
</protein>